<dbReference type="eggNOG" id="COG2114">
    <property type="taxonomic scope" value="Bacteria"/>
</dbReference>
<evidence type="ECO:0000256" key="7">
    <source>
        <dbReference type="SAM" id="Phobius"/>
    </source>
</evidence>
<dbReference type="CDD" id="cd07302">
    <property type="entry name" value="CHD"/>
    <property type="match status" value="1"/>
</dbReference>
<evidence type="ECO:0000256" key="5">
    <source>
        <dbReference type="ARBA" id="ARBA00022989"/>
    </source>
</evidence>
<dbReference type="GO" id="GO:0035556">
    <property type="term" value="P:intracellular signal transduction"/>
    <property type="evidence" value="ECO:0007669"/>
    <property type="project" value="InterPro"/>
</dbReference>
<dbReference type="InterPro" id="IPR029787">
    <property type="entry name" value="Nucleotide_cyclase"/>
</dbReference>
<organism evidence="10 11">
    <name type="scientific">Trichlorobacter lovleyi (strain ATCC BAA-1151 / DSM 17278 / SZ)</name>
    <name type="common">Geobacter lovleyi</name>
    <dbReference type="NCBI Taxonomy" id="398767"/>
    <lineage>
        <taxon>Bacteria</taxon>
        <taxon>Pseudomonadati</taxon>
        <taxon>Thermodesulfobacteriota</taxon>
        <taxon>Desulfuromonadia</taxon>
        <taxon>Geobacterales</taxon>
        <taxon>Geobacteraceae</taxon>
        <taxon>Trichlorobacter</taxon>
    </lineage>
</organism>
<keyword evidence="11" id="KW-1185">Reference proteome</keyword>
<dbReference type="eggNOG" id="COG4252">
    <property type="taxonomic scope" value="Bacteria"/>
</dbReference>
<keyword evidence="6 7" id="KW-0472">Membrane</keyword>
<dbReference type="STRING" id="398767.Glov_1969"/>
<comment type="similarity">
    <text evidence="2">Belongs to the adenylyl cyclase class-3 family.</text>
</comment>
<comment type="subcellular location">
    <subcellularLocation>
        <location evidence="1">Cell envelope</location>
    </subcellularLocation>
</comment>
<evidence type="ECO:0000256" key="2">
    <source>
        <dbReference type="ARBA" id="ARBA00005381"/>
    </source>
</evidence>
<evidence type="ECO:0000256" key="8">
    <source>
        <dbReference type="SAM" id="SignalP"/>
    </source>
</evidence>
<evidence type="ECO:0000256" key="1">
    <source>
        <dbReference type="ARBA" id="ARBA00004196"/>
    </source>
</evidence>
<dbReference type="GO" id="GO:0004016">
    <property type="term" value="F:adenylate cyclase activity"/>
    <property type="evidence" value="ECO:0007669"/>
    <property type="project" value="UniProtKB-ARBA"/>
</dbReference>
<evidence type="ECO:0000313" key="11">
    <source>
        <dbReference type="Proteomes" id="UP000002420"/>
    </source>
</evidence>
<feature type="signal peptide" evidence="8">
    <location>
        <begin position="1"/>
        <end position="20"/>
    </location>
</feature>
<keyword evidence="5 7" id="KW-1133">Transmembrane helix</keyword>
<gene>
    <name evidence="10" type="ordered locus">Glov_1969</name>
</gene>
<dbReference type="PANTHER" id="PTHR43081:SF1">
    <property type="entry name" value="ADENYLATE CYCLASE, TERMINAL-DIFFERENTIATION SPECIFIC"/>
    <property type="match status" value="1"/>
</dbReference>
<keyword evidence="3" id="KW-1003">Cell membrane</keyword>
<feature type="chain" id="PRO_5002787484" evidence="8">
    <location>
        <begin position="21"/>
        <end position="696"/>
    </location>
</feature>
<feature type="transmembrane region" description="Helical" evidence="7">
    <location>
        <begin position="331"/>
        <end position="351"/>
    </location>
</feature>
<dbReference type="KEGG" id="glo:Glov_1969"/>
<dbReference type="HOGENOM" id="CLU_000445_85_1_7"/>
<dbReference type="InterPro" id="IPR050697">
    <property type="entry name" value="Adenylyl/Guanylyl_Cyclase_3/4"/>
</dbReference>
<dbReference type="GO" id="GO:0006171">
    <property type="term" value="P:cAMP biosynthetic process"/>
    <property type="evidence" value="ECO:0007669"/>
    <property type="project" value="TreeGrafter"/>
</dbReference>
<reference evidence="10 11" key="1">
    <citation type="submission" date="2008-05" db="EMBL/GenBank/DDBJ databases">
        <title>Complete sequence of chromosome of Geobacter lovleyi SZ.</title>
        <authorList>
            <consortium name="US DOE Joint Genome Institute"/>
            <person name="Lucas S."/>
            <person name="Copeland A."/>
            <person name="Lapidus A."/>
            <person name="Glavina del Rio T."/>
            <person name="Dalin E."/>
            <person name="Tice H."/>
            <person name="Bruce D."/>
            <person name="Goodwin L."/>
            <person name="Pitluck S."/>
            <person name="Chertkov O."/>
            <person name="Meincke L."/>
            <person name="Brettin T."/>
            <person name="Detter J.C."/>
            <person name="Han C."/>
            <person name="Tapia R."/>
            <person name="Kuske C.R."/>
            <person name="Schmutz J."/>
            <person name="Larimer F."/>
            <person name="Land M."/>
            <person name="Hauser L."/>
            <person name="Kyrpides N."/>
            <person name="Mikhailova N."/>
            <person name="Sung Y."/>
            <person name="Fletcher K.E."/>
            <person name="Ritalahti K.M."/>
            <person name="Loeffler F.E."/>
            <person name="Richardson P."/>
        </authorList>
    </citation>
    <scope>NUCLEOTIDE SEQUENCE [LARGE SCALE GENOMIC DNA]</scope>
    <source>
        <strain evidence="11">ATCC BAA-1151 / DSM 17278 / SZ</strain>
    </source>
</reference>
<protein>
    <submittedName>
        <fullName evidence="10">Adenylate/guanylate cyclase with Chase sensor</fullName>
    </submittedName>
</protein>
<dbReference type="InterPro" id="IPR001054">
    <property type="entry name" value="A/G_cyclase"/>
</dbReference>
<dbReference type="Proteomes" id="UP000002420">
    <property type="component" value="Chromosome"/>
</dbReference>
<proteinExistence type="inferred from homology"/>
<dbReference type="GO" id="GO:0030313">
    <property type="term" value="C:cell envelope"/>
    <property type="evidence" value="ECO:0007669"/>
    <property type="project" value="UniProtKB-SubCell"/>
</dbReference>
<feature type="domain" description="Guanylate cyclase" evidence="9">
    <location>
        <begin position="447"/>
        <end position="579"/>
    </location>
</feature>
<evidence type="ECO:0000259" key="9">
    <source>
        <dbReference type="PROSITE" id="PS50125"/>
    </source>
</evidence>
<dbReference type="InterPro" id="IPR007890">
    <property type="entry name" value="CHASE2"/>
</dbReference>
<dbReference type="OrthoDB" id="9806735at2"/>
<dbReference type="SMART" id="SM01080">
    <property type="entry name" value="CHASE2"/>
    <property type="match status" value="1"/>
</dbReference>
<accession>B3E2M8</accession>
<evidence type="ECO:0000256" key="4">
    <source>
        <dbReference type="ARBA" id="ARBA00022692"/>
    </source>
</evidence>
<dbReference type="EMBL" id="CP001089">
    <property type="protein sequence ID" value="ACD95685.1"/>
    <property type="molecule type" value="Genomic_DNA"/>
</dbReference>
<evidence type="ECO:0000256" key="3">
    <source>
        <dbReference type="ARBA" id="ARBA00022475"/>
    </source>
</evidence>
<feature type="transmembrane region" description="Helical" evidence="7">
    <location>
        <begin position="358"/>
        <end position="379"/>
    </location>
</feature>
<dbReference type="Gene3D" id="3.30.70.1230">
    <property type="entry name" value="Nucleotide cyclase"/>
    <property type="match status" value="1"/>
</dbReference>
<dbReference type="SMART" id="SM00044">
    <property type="entry name" value="CYCc"/>
    <property type="match status" value="1"/>
</dbReference>
<dbReference type="Pfam" id="PF00211">
    <property type="entry name" value="Guanylate_cyc"/>
    <property type="match status" value="1"/>
</dbReference>
<dbReference type="AlphaFoldDB" id="B3E2M8"/>
<keyword evidence="8" id="KW-0732">Signal</keyword>
<evidence type="ECO:0000256" key="6">
    <source>
        <dbReference type="ARBA" id="ARBA00023136"/>
    </source>
</evidence>
<dbReference type="PANTHER" id="PTHR43081">
    <property type="entry name" value="ADENYLATE CYCLASE, TERMINAL-DIFFERENTIATION SPECIFIC-RELATED"/>
    <property type="match status" value="1"/>
</dbReference>
<dbReference type="PROSITE" id="PS50125">
    <property type="entry name" value="GUANYLATE_CYCLASE_2"/>
    <property type="match status" value="1"/>
</dbReference>
<name>B3E2M8_TRIL1</name>
<dbReference type="FunFam" id="3.30.70.1230:FF:000016">
    <property type="entry name" value="Adenylate/guanylate cyclase domain-containing protein"/>
    <property type="match status" value="1"/>
</dbReference>
<dbReference type="Pfam" id="PF05226">
    <property type="entry name" value="CHASE2"/>
    <property type="match status" value="1"/>
</dbReference>
<evidence type="ECO:0000313" key="10">
    <source>
        <dbReference type="EMBL" id="ACD95685.1"/>
    </source>
</evidence>
<keyword evidence="4 7" id="KW-0812">Transmembrane</keyword>
<sequence length="696" mass="77065">MKKRLAFVVFGLIAALLTFAAYRQAPQALQQLDYRMKDARFRVRGPIKPDKDVVVVAIDHASIKEIGRWPWSREVTGRLIQNLASYGVKVTALDIVFSEPQNPAADAALASSIAKAGNVVMGYFFREEEQSADPAAIAQMERATVKLMRVAEGVQSIPLTEYANLDVNLPQLGAGALDFGFFNARPDGDGLYRRSILLLLYNGDIYPSLAMKALRHYLNSDIMLEVKSYGIDGLQIGSLRIPSREDGTMSLNYYGPAHSFRTVSAADVLKKRLKPDELKGAIAFVGATEIGIYDIRPTPFDATQPGVELHATVAANALERRFLKYDGITQMQEMLCILLLPILLGIVLAFVPGTFAGLAAFIGTAGLFSLINYLAFTQGLRDMTVIYPMLGIGLTYLGSESWRNLVVEKKGRQLKKAFSNYVSPDLVREIEKNPDKLVLGGEQREISILFSDIRGFTTVSESLTPPELVTLLNEYLSPMTRIVLEERGTLDKFIGDAVMAIFNAPLDVPGHAEHACAAAVRMLEELKRLNEGFAERGMHTLDIGVGINTGPAVVGNMGADIRFDYTAIGDSVNLASRLEGLNKYYGSHILVSEDTRNQVPDGRFIFREVDRVRVKGKHLPIVMYELMITNLELLPHFEEGLEKYRAKQFVTAQQIFNRLVADYSDGPSRLYSNRCAEYLETPPPADWDGVYTAKSK</sequence>
<dbReference type="RefSeq" id="WP_012470024.1">
    <property type="nucleotide sequence ID" value="NC_010814.1"/>
</dbReference>
<dbReference type="SUPFAM" id="SSF55073">
    <property type="entry name" value="Nucleotide cyclase"/>
    <property type="match status" value="1"/>
</dbReference>